<dbReference type="GO" id="GO:0061343">
    <property type="term" value="P:cell adhesion involved in heart morphogenesis"/>
    <property type="evidence" value="ECO:0007669"/>
    <property type="project" value="TreeGrafter"/>
</dbReference>
<reference evidence="3 4" key="1">
    <citation type="submission" date="2024-05" db="EMBL/GenBank/DDBJ databases">
        <authorList>
            <person name="Wallberg A."/>
        </authorList>
    </citation>
    <scope>NUCLEOTIDE SEQUENCE [LARGE SCALE GENOMIC DNA]</scope>
</reference>
<proteinExistence type="predicted"/>
<dbReference type="Pfam" id="PF14529">
    <property type="entry name" value="Exo_endo_phos_2"/>
    <property type="match status" value="1"/>
</dbReference>
<evidence type="ECO:0000313" key="3">
    <source>
        <dbReference type="EMBL" id="CAL4184401.1"/>
    </source>
</evidence>
<dbReference type="GO" id="GO:0003824">
    <property type="term" value="F:catalytic activity"/>
    <property type="evidence" value="ECO:0007669"/>
    <property type="project" value="InterPro"/>
</dbReference>
<feature type="region of interest" description="Disordered" evidence="1">
    <location>
        <begin position="1"/>
        <end position="28"/>
    </location>
</feature>
<evidence type="ECO:0000313" key="4">
    <source>
        <dbReference type="Proteomes" id="UP001497623"/>
    </source>
</evidence>
<gene>
    <name evidence="3" type="ORF">MNOR_LOCUS35830</name>
</gene>
<dbReference type="Proteomes" id="UP001497623">
    <property type="component" value="Unassembled WGS sequence"/>
</dbReference>
<dbReference type="GO" id="GO:0007508">
    <property type="term" value="P:larval heart development"/>
    <property type="evidence" value="ECO:0007669"/>
    <property type="project" value="TreeGrafter"/>
</dbReference>
<feature type="domain" description="Endonuclease/exonuclease/phosphatase" evidence="2">
    <location>
        <begin position="148"/>
        <end position="273"/>
    </location>
</feature>
<dbReference type="AlphaFoldDB" id="A0AAV2SHS6"/>
<dbReference type="Gene3D" id="3.60.10.10">
    <property type="entry name" value="Endonuclease/exonuclease/phosphatase"/>
    <property type="match status" value="1"/>
</dbReference>
<name>A0AAV2SHS6_MEGNR</name>
<dbReference type="PANTHER" id="PTHR33395">
    <property type="entry name" value="TRANSCRIPTASE, PUTATIVE-RELATED-RELATED"/>
    <property type="match status" value="1"/>
</dbReference>
<feature type="compositionally biased region" description="Basic and acidic residues" evidence="1">
    <location>
        <begin position="19"/>
        <end position="28"/>
    </location>
</feature>
<sequence length="281" mass="32725">MATSKSLGEHEISNNGNGSREDGGKDAADEGLVKKTNKLLPWKIIYQNIQGLITENSKVKLDYLKEYSKENNILLMNFTETWLNKFIQKDTKINGYQIFRGDRRKRKRGGTAIYLNDQYEARHISEMSVDRNELTAVYIEKLNTINMVIYRPPDTKLSAFAPILEKVKDILRNVSGPDPTIIITGDFNFPFIRWIRGPDNGCRWEIKPNTRFTNDEKEQFNRLYEIMDKNNLIQIIEEPTRERNTLDLVFTNEISMFTHTEVTKSSFSDHHLIELTTNIKK</sequence>
<dbReference type="EMBL" id="CAXKWB010061663">
    <property type="protein sequence ID" value="CAL4184401.1"/>
    <property type="molecule type" value="Genomic_DNA"/>
</dbReference>
<dbReference type="InterPro" id="IPR005135">
    <property type="entry name" value="Endo/exonuclease/phosphatase"/>
</dbReference>
<dbReference type="GO" id="GO:0031012">
    <property type="term" value="C:extracellular matrix"/>
    <property type="evidence" value="ECO:0007669"/>
    <property type="project" value="TreeGrafter"/>
</dbReference>
<dbReference type="SUPFAM" id="SSF56219">
    <property type="entry name" value="DNase I-like"/>
    <property type="match status" value="1"/>
</dbReference>
<organism evidence="3 4">
    <name type="scientific">Meganyctiphanes norvegica</name>
    <name type="common">Northern krill</name>
    <name type="synonym">Thysanopoda norvegica</name>
    <dbReference type="NCBI Taxonomy" id="48144"/>
    <lineage>
        <taxon>Eukaryota</taxon>
        <taxon>Metazoa</taxon>
        <taxon>Ecdysozoa</taxon>
        <taxon>Arthropoda</taxon>
        <taxon>Crustacea</taxon>
        <taxon>Multicrustacea</taxon>
        <taxon>Malacostraca</taxon>
        <taxon>Eumalacostraca</taxon>
        <taxon>Eucarida</taxon>
        <taxon>Euphausiacea</taxon>
        <taxon>Euphausiidae</taxon>
        <taxon>Meganyctiphanes</taxon>
    </lineage>
</organism>
<keyword evidence="4" id="KW-1185">Reference proteome</keyword>
<dbReference type="PANTHER" id="PTHR33395:SF22">
    <property type="entry name" value="REVERSE TRANSCRIPTASE DOMAIN-CONTAINING PROTEIN"/>
    <property type="match status" value="1"/>
</dbReference>
<evidence type="ECO:0000259" key="2">
    <source>
        <dbReference type="Pfam" id="PF14529"/>
    </source>
</evidence>
<evidence type="ECO:0000256" key="1">
    <source>
        <dbReference type="SAM" id="MobiDB-lite"/>
    </source>
</evidence>
<protein>
    <recommendedName>
        <fullName evidence="2">Endonuclease/exonuclease/phosphatase domain-containing protein</fullName>
    </recommendedName>
</protein>
<comment type="caution">
    <text evidence="3">The sequence shown here is derived from an EMBL/GenBank/DDBJ whole genome shotgun (WGS) entry which is preliminary data.</text>
</comment>
<dbReference type="InterPro" id="IPR036691">
    <property type="entry name" value="Endo/exonu/phosph_ase_sf"/>
</dbReference>
<accession>A0AAV2SHS6</accession>